<dbReference type="NCBIfam" id="TIGR01352">
    <property type="entry name" value="tonB_Cterm"/>
    <property type="match status" value="1"/>
</dbReference>
<evidence type="ECO:0000256" key="5">
    <source>
        <dbReference type="RuleBase" id="RU362123"/>
    </source>
</evidence>
<dbReference type="PRINTS" id="PR01374">
    <property type="entry name" value="TONBPROTEIN"/>
</dbReference>
<dbReference type="Pfam" id="PF03544">
    <property type="entry name" value="TonB_C"/>
    <property type="match status" value="1"/>
</dbReference>
<evidence type="ECO:0000313" key="8">
    <source>
        <dbReference type="Proteomes" id="UP000273675"/>
    </source>
</evidence>
<accession>A0A495D5D1</accession>
<dbReference type="SUPFAM" id="SSF74653">
    <property type="entry name" value="TolA/TonB C-terminal domain"/>
    <property type="match status" value="1"/>
</dbReference>
<keyword evidence="5" id="KW-0813">Transport</keyword>
<dbReference type="PROSITE" id="PS52015">
    <property type="entry name" value="TONB_CTD"/>
    <property type="match status" value="1"/>
</dbReference>
<dbReference type="InterPro" id="IPR037682">
    <property type="entry name" value="TonB_C"/>
</dbReference>
<comment type="subcellular location">
    <subcellularLocation>
        <location evidence="5">Cell inner membrane</location>
        <topology evidence="5">Single-pass membrane protein</topology>
        <orientation evidence="5">Periplasmic side</orientation>
    </subcellularLocation>
    <subcellularLocation>
        <location evidence="1">Membrane</location>
        <topology evidence="1">Single-pass membrane protein</topology>
    </subcellularLocation>
</comment>
<dbReference type="EMBL" id="RBIM01000005">
    <property type="protein sequence ID" value="RKQ96012.1"/>
    <property type="molecule type" value="Genomic_DNA"/>
</dbReference>
<evidence type="ECO:0000256" key="2">
    <source>
        <dbReference type="ARBA" id="ARBA00022692"/>
    </source>
</evidence>
<protein>
    <recommendedName>
        <fullName evidence="5">Protein TonB</fullName>
    </recommendedName>
</protein>
<feature type="domain" description="TonB C-terminal" evidence="6">
    <location>
        <begin position="55"/>
        <end position="148"/>
    </location>
</feature>
<dbReference type="GO" id="GO:0030288">
    <property type="term" value="C:outer membrane-bounded periplasmic space"/>
    <property type="evidence" value="ECO:0007669"/>
    <property type="project" value="InterPro"/>
</dbReference>
<dbReference type="GO" id="GO:0031992">
    <property type="term" value="F:energy transducer activity"/>
    <property type="evidence" value="ECO:0007669"/>
    <property type="project" value="InterPro"/>
</dbReference>
<proteinExistence type="inferred from homology"/>
<organism evidence="7 8">
    <name type="scientific">Maricaulis maris</name>
    <dbReference type="NCBI Taxonomy" id="74318"/>
    <lineage>
        <taxon>Bacteria</taxon>
        <taxon>Pseudomonadati</taxon>
        <taxon>Pseudomonadota</taxon>
        <taxon>Alphaproteobacteria</taxon>
        <taxon>Maricaulales</taxon>
        <taxon>Maricaulaceae</taxon>
        <taxon>Maricaulis</taxon>
    </lineage>
</organism>
<keyword evidence="5" id="KW-0653">Protein transport</keyword>
<evidence type="ECO:0000259" key="6">
    <source>
        <dbReference type="PROSITE" id="PS52015"/>
    </source>
</evidence>
<keyword evidence="5" id="KW-0735">Signal-anchor</keyword>
<dbReference type="Proteomes" id="UP000273675">
    <property type="component" value="Unassembled WGS sequence"/>
</dbReference>
<dbReference type="AlphaFoldDB" id="A0A495D5D1"/>
<dbReference type="OrthoDB" id="7630871at2"/>
<comment type="function">
    <text evidence="5">Interacts with outer membrane receptor proteins that carry out high-affinity binding and energy dependent uptake into the periplasmic space of specific substrates. It could act to transduce energy from the cytoplasmic membrane to specific energy-requiring processes in the outer membrane, resulting in the release into the periplasm of ligands bound by these outer membrane proteins.</text>
</comment>
<keyword evidence="5" id="KW-1003">Cell membrane</keyword>
<evidence type="ECO:0000256" key="3">
    <source>
        <dbReference type="ARBA" id="ARBA00022989"/>
    </source>
</evidence>
<dbReference type="GO" id="GO:0055085">
    <property type="term" value="P:transmembrane transport"/>
    <property type="evidence" value="ECO:0007669"/>
    <property type="project" value="InterPro"/>
</dbReference>
<evidence type="ECO:0000256" key="4">
    <source>
        <dbReference type="ARBA" id="ARBA00023136"/>
    </source>
</evidence>
<evidence type="ECO:0000256" key="1">
    <source>
        <dbReference type="ARBA" id="ARBA00004167"/>
    </source>
</evidence>
<dbReference type="RefSeq" id="WP_121211578.1">
    <property type="nucleotide sequence ID" value="NZ_RBIM01000005.1"/>
</dbReference>
<dbReference type="GO" id="GO:0015891">
    <property type="term" value="P:siderophore transport"/>
    <property type="evidence" value="ECO:0007669"/>
    <property type="project" value="InterPro"/>
</dbReference>
<reference evidence="7 8" key="1">
    <citation type="submission" date="2018-10" db="EMBL/GenBank/DDBJ databases">
        <title>Genomic Encyclopedia of Type Strains, Phase IV (KMG-IV): sequencing the most valuable type-strain genomes for metagenomic binning, comparative biology and taxonomic classification.</title>
        <authorList>
            <person name="Goeker M."/>
        </authorList>
    </citation>
    <scope>NUCLEOTIDE SEQUENCE [LARGE SCALE GENOMIC DNA]</scope>
    <source>
        <strain evidence="7 8">DSM 4734</strain>
    </source>
</reference>
<dbReference type="PROSITE" id="PS51257">
    <property type="entry name" value="PROKAR_LIPOPROTEIN"/>
    <property type="match status" value="1"/>
</dbReference>
<keyword evidence="5" id="KW-0997">Cell inner membrane</keyword>
<sequence length="148" mass="16329">MRSLVICLCLVLTACGGIPTLDLPGVPRPGRGPFIPRDELPVPPNVERMMGPEDCRGSTLAAVSASVPDYPARAWDRGRQGWVVVRFHVYSDGSVHRARVHRAVPDGPFNRATERAVSNWQFAPLDGVDILENCVVMFEFRAGEVHIR</sequence>
<comment type="similarity">
    <text evidence="5">Belongs to the TonB family.</text>
</comment>
<comment type="caution">
    <text evidence="7">The sequence shown here is derived from an EMBL/GenBank/DDBJ whole genome shotgun (WGS) entry which is preliminary data.</text>
</comment>
<keyword evidence="2" id="KW-0812">Transmembrane</keyword>
<dbReference type="InterPro" id="IPR006260">
    <property type="entry name" value="TonB/TolA_C"/>
</dbReference>
<dbReference type="InterPro" id="IPR003538">
    <property type="entry name" value="TonB"/>
</dbReference>
<keyword evidence="4" id="KW-0472">Membrane</keyword>
<dbReference type="GO" id="GO:0015031">
    <property type="term" value="P:protein transport"/>
    <property type="evidence" value="ECO:0007669"/>
    <property type="project" value="UniProtKB-UniRule"/>
</dbReference>
<gene>
    <name evidence="7" type="ORF">C7435_2261</name>
</gene>
<name>A0A495D5D1_9PROT</name>
<dbReference type="Gene3D" id="3.30.2420.10">
    <property type="entry name" value="TonB"/>
    <property type="match status" value="1"/>
</dbReference>
<dbReference type="GO" id="GO:0005886">
    <property type="term" value="C:plasma membrane"/>
    <property type="evidence" value="ECO:0007669"/>
    <property type="project" value="UniProtKB-SubCell"/>
</dbReference>
<keyword evidence="3" id="KW-1133">Transmembrane helix</keyword>
<evidence type="ECO:0000313" key="7">
    <source>
        <dbReference type="EMBL" id="RKQ96012.1"/>
    </source>
</evidence>